<protein>
    <submittedName>
        <fullName evidence="1">Uncharacterized protein</fullName>
    </submittedName>
</protein>
<organism evidence="1 3">
    <name type="scientific">Lysinibacillus sphaericus</name>
    <name type="common">Bacillus sphaericus</name>
    <dbReference type="NCBI Taxonomy" id="1421"/>
    <lineage>
        <taxon>Bacteria</taxon>
        <taxon>Bacillati</taxon>
        <taxon>Bacillota</taxon>
        <taxon>Bacilli</taxon>
        <taxon>Bacillales</taxon>
        <taxon>Bacillaceae</taxon>
        <taxon>Lysinibacillus</taxon>
    </lineage>
</organism>
<evidence type="ECO:0000313" key="3">
    <source>
        <dbReference type="Proteomes" id="UP000238825"/>
    </source>
</evidence>
<dbReference type="Proteomes" id="UP000238825">
    <property type="component" value="Chromosome"/>
</dbReference>
<sequence length="115" mass="13572">MTQPTIEQLQALEAEIEHTLYTLIDLELDEAYQEMTTLFAKLLAKVQAAHLIDYKLDVLVEPNNYATETCLLLESLLEAKNRPNKRHQLLTHRIILKIWLRKNRQFINELLPQMF</sequence>
<reference evidence="1 3" key="1">
    <citation type="submission" date="2017-03" db="EMBL/GenBank/DDBJ databases">
        <title>The whole genome sequencing and assembly of Lysinibacillus sphaericus DSM 28T strain.</title>
        <authorList>
            <person name="Lee Y.-J."/>
            <person name="Yi H."/>
            <person name="Bahn Y.-S."/>
            <person name="Kim J.F."/>
            <person name="Lee D.-W."/>
        </authorList>
    </citation>
    <scope>NUCLEOTIDE SEQUENCE [LARGE SCALE GENOMIC DNA]</scope>
    <source>
        <strain evidence="1 3">DSM 28</strain>
    </source>
</reference>
<dbReference type="RefSeq" id="WP_024361011.1">
    <property type="nucleotide sequence ID" value="NZ_BJNS01000006.1"/>
</dbReference>
<dbReference type="EMBL" id="CP019980">
    <property type="protein sequence ID" value="AVK96567.1"/>
    <property type="molecule type" value="Genomic_DNA"/>
</dbReference>
<dbReference type="GeneID" id="48276530"/>
<dbReference type="AlphaFoldDB" id="A0A2S0JZM2"/>
<name>A0A2S0JZM2_LYSSH</name>
<reference evidence="2 4" key="2">
    <citation type="submission" date="2018-06" db="EMBL/GenBank/DDBJ databases">
        <authorList>
            <consortium name="Pathogen Informatics"/>
            <person name="Doyle S."/>
        </authorList>
    </citation>
    <scope>NUCLEOTIDE SEQUENCE [LARGE SCALE GENOMIC DNA]</scope>
    <source>
        <strain evidence="2 4">NCTC10338</strain>
    </source>
</reference>
<gene>
    <name evidence="1" type="ORF">LS41612_09970</name>
    <name evidence="2" type="ORF">NCTC10338_02742</name>
</gene>
<evidence type="ECO:0000313" key="2">
    <source>
        <dbReference type="EMBL" id="SUV17636.1"/>
    </source>
</evidence>
<evidence type="ECO:0000313" key="4">
    <source>
        <dbReference type="Proteomes" id="UP000255295"/>
    </source>
</evidence>
<proteinExistence type="predicted"/>
<dbReference type="EMBL" id="UFSZ01000001">
    <property type="protein sequence ID" value="SUV17636.1"/>
    <property type="molecule type" value="Genomic_DNA"/>
</dbReference>
<dbReference type="Proteomes" id="UP000255295">
    <property type="component" value="Unassembled WGS sequence"/>
</dbReference>
<accession>A0A2S0JZM2</accession>
<evidence type="ECO:0000313" key="1">
    <source>
        <dbReference type="EMBL" id="AVK96567.1"/>
    </source>
</evidence>